<sequence>MRRKRTRLWAKMNDYDNNVNFESTSCHLSRSVNDLKYDGDEYMFSFKASFFS</sequence>
<accession>F4PPN3</accession>
<name>F4PPN3_CACFS</name>
<gene>
    <name evidence="1" type="ORF">DFA_04464</name>
</gene>
<protein>
    <submittedName>
        <fullName evidence="1">Uncharacterized protein</fullName>
    </submittedName>
</protein>
<evidence type="ECO:0000313" key="1">
    <source>
        <dbReference type="EMBL" id="EGG22346.1"/>
    </source>
</evidence>
<dbReference type="RefSeq" id="XP_004360197.1">
    <property type="nucleotide sequence ID" value="XM_004360140.1"/>
</dbReference>
<reference evidence="2" key="1">
    <citation type="journal article" date="2011" name="Genome Res.">
        <title>Phylogeny-wide analysis of social amoeba genomes highlights ancient origins for complex intercellular communication.</title>
        <authorList>
            <person name="Heidel A.J."/>
            <person name="Lawal H.M."/>
            <person name="Felder M."/>
            <person name="Schilde C."/>
            <person name="Helps N.R."/>
            <person name="Tunggal B."/>
            <person name="Rivero F."/>
            <person name="John U."/>
            <person name="Schleicher M."/>
            <person name="Eichinger L."/>
            <person name="Platzer M."/>
            <person name="Noegel A.A."/>
            <person name="Schaap P."/>
            <person name="Gloeckner G."/>
        </authorList>
    </citation>
    <scope>NUCLEOTIDE SEQUENCE [LARGE SCALE GENOMIC DNA]</scope>
    <source>
        <strain evidence="2">SH3</strain>
    </source>
</reference>
<dbReference type="KEGG" id="dfa:DFA_04464"/>
<proteinExistence type="predicted"/>
<dbReference type="GeneID" id="14874354"/>
<keyword evidence="2" id="KW-1185">Reference proteome</keyword>
<dbReference type="Proteomes" id="UP000007797">
    <property type="component" value="Unassembled WGS sequence"/>
</dbReference>
<organism evidence="1 2">
    <name type="scientific">Cavenderia fasciculata</name>
    <name type="common">Slime mold</name>
    <name type="synonym">Dictyostelium fasciculatum</name>
    <dbReference type="NCBI Taxonomy" id="261658"/>
    <lineage>
        <taxon>Eukaryota</taxon>
        <taxon>Amoebozoa</taxon>
        <taxon>Evosea</taxon>
        <taxon>Eumycetozoa</taxon>
        <taxon>Dictyostelia</taxon>
        <taxon>Acytosteliales</taxon>
        <taxon>Cavenderiaceae</taxon>
        <taxon>Cavenderia</taxon>
    </lineage>
</organism>
<evidence type="ECO:0000313" key="2">
    <source>
        <dbReference type="Proteomes" id="UP000007797"/>
    </source>
</evidence>
<dbReference type="EMBL" id="GL883009">
    <property type="protein sequence ID" value="EGG22346.1"/>
    <property type="molecule type" value="Genomic_DNA"/>
</dbReference>
<dbReference type="AlphaFoldDB" id="F4PPN3"/>